<dbReference type="Proteomes" id="UP000304914">
    <property type="component" value="Chromosome"/>
</dbReference>
<sequence>MSITIKRISSKKSFLKHTIAIRLNKTYVAEIANNESIALEIPAENSLLSYNIFDYPRIRVSNEELILLKQNKLTVTLRIFYLCFYLLYLLLFQKILPLTSPISNIINLGLIPIIFLPTYRFEKQTRRNS</sequence>
<dbReference type="AlphaFoldDB" id="A0A4U9XY69"/>
<protein>
    <submittedName>
        <fullName evidence="2">Membrane protein</fullName>
    </submittedName>
</protein>
<proteinExistence type="predicted"/>
<dbReference type="GeneID" id="58556227"/>
<feature type="transmembrane region" description="Helical" evidence="1">
    <location>
        <begin position="102"/>
        <end position="119"/>
    </location>
</feature>
<keyword evidence="1" id="KW-0812">Transmembrane</keyword>
<name>A0A4U9XY69_9STRE</name>
<organism evidence="2 3">
    <name type="scientific">Streptococcus pseudoporcinus</name>
    <dbReference type="NCBI Taxonomy" id="361101"/>
    <lineage>
        <taxon>Bacteria</taxon>
        <taxon>Bacillati</taxon>
        <taxon>Bacillota</taxon>
        <taxon>Bacilli</taxon>
        <taxon>Lactobacillales</taxon>
        <taxon>Streptococcaceae</taxon>
        <taxon>Streptococcus</taxon>
    </lineage>
</organism>
<dbReference type="RefSeq" id="WP_007892720.1">
    <property type="nucleotide sequence ID" value="NZ_LR134341.1"/>
</dbReference>
<keyword evidence="1" id="KW-0472">Membrane</keyword>
<evidence type="ECO:0000256" key="1">
    <source>
        <dbReference type="SAM" id="Phobius"/>
    </source>
</evidence>
<reference evidence="2 3" key="1">
    <citation type="submission" date="2019-05" db="EMBL/GenBank/DDBJ databases">
        <authorList>
            <consortium name="Pathogen Informatics"/>
        </authorList>
    </citation>
    <scope>NUCLEOTIDE SEQUENCE [LARGE SCALE GENOMIC DNA]</scope>
    <source>
        <strain evidence="2 3">NCTC5385</strain>
    </source>
</reference>
<keyword evidence="1" id="KW-1133">Transmembrane helix</keyword>
<feature type="transmembrane region" description="Helical" evidence="1">
    <location>
        <begin position="79"/>
        <end position="96"/>
    </location>
</feature>
<gene>
    <name evidence="2" type="ORF">NCTC5385_00795</name>
</gene>
<dbReference type="EMBL" id="LR594035">
    <property type="protein sequence ID" value="VTS18509.1"/>
    <property type="molecule type" value="Genomic_DNA"/>
</dbReference>
<accession>A0A4U9XY69</accession>
<evidence type="ECO:0000313" key="2">
    <source>
        <dbReference type="EMBL" id="VTS18509.1"/>
    </source>
</evidence>
<evidence type="ECO:0000313" key="3">
    <source>
        <dbReference type="Proteomes" id="UP000304914"/>
    </source>
</evidence>